<dbReference type="Proteomes" id="UP000295367">
    <property type="component" value="Unassembled WGS sequence"/>
</dbReference>
<evidence type="ECO:0000313" key="1">
    <source>
        <dbReference type="EMBL" id="TCV90604.1"/>
    </source>
</evidence>
<dbReference type="OrthoDB" id="8557751at2"/>
<accession>A0A4R3YHX9</accession>
<organism evidence="1 2">
    <name type="scientific">Sulfurirhabdus autotrophica</name>
    <dbReference type="NCBI Taxonomy" id="1706046"/>
    <lineage>
        <taxon>Bacteria</taxon>
        <taxon>Pseudomonadati</taxon>
        <taxon>Pseudomonadota</taxon>
        <taxon>Betaproteobacteria</taxon>
        <taxon>Nitrosomonadales</taxon>
        <taxon>Sulfuricellaceae</taxon>
        <taxon>Sulfurirhabdus</taxon>
    </lineage>
</organism>
<name>A0A4R3YHX9_9PROT</name>
<dbReference type="RefSeq" id="WP_124947481.1">
    <property type="nucleotide sequence ID" value="NZ_BHVT01000073.1"/>
</dbReference>
<reference evidence="1 2" key="1">
    <citation type="submission" date="2019-03" db="EMBL/GenBank/DDBJ databases">
        <title>Genomic Encyclopedia of Type Strains, Phase IV (KMG-IV): sequencing the most valuable type-strain genomes for metagenomic binning, comparative biology and taxonomic classification.</title>
        <authorList>
            <person name="Goeker M."/>
        </authorList>
    </citation>
    <scope>NUCLEOTIDE SEQUENCE [LARGE SCALE GENOMIC DNA]</scope>
    <source>
        <strain evidence="1 2">DSM 100309</strain>
    </source>
</reference>
<protein>
    <submittedName>
        <fullName evidence="1">Uncharacterized protein</fullName>
    </submittedName>
</protein>
<gene>
    <name evidence="1" type="ORF">EDC63_101578</name>
</gene>
<proteinExistence type="predicted"/>
<sequence length="226" mass="25333">MNKVVITIQGKTLILHYQVKPGLRRNGTGWATYIEVLPSDELSRFNLKGLTPEMFCVNISDMVNIRGLLSGVVENEKQLPVALFDMDQDDYLKAISNLTVKLTHLQLVNLLEPLSGYVQEADDEFIDFEEKVVPHTKEASTETGTYSGYRLTIVSVDTGEKIAPFAYYNLDVFSAGEWQGFPPPQAHNETLRLAMAKKLEEMSLVGVQLTQIHDETDYAVSMDTSL</sequence>
<dbReference type="AlphaFoldDB" id="A0A4R3YHX9"/>
<dbReference type="EMBL" id="SMCO01000001">
    <property type="protein sequence ID" value="TCV90604.1"/>
    <property type="molecule type" value="Genomic_DNA"/>
</dbReference>
<evidence type="ECO:0000313" key="2">
    <source>
        <dbReference type="Proteomes" id="UP000295367"/>
    </source>
</evidence>
<keyword evidence="2" id="KW-1185">Reference proteome</keyword>
<comment type="caution">
    <text evidence="1">The sequence shown here is derived from an EMBL/GenBank/DDBJ whole genome shotgun (WGS) entry which is preliminary data.</text>
</comment>